<comment type="cofactor">
    <cofactor evidence="1">
        <name>FAD</name>
        <dbReference type="ChEBI" id="CHEBI:57692"/>
    </cofactor>
</comment>
<evidence type="ECO:0000256" key="3">
    <source>
        <dbReference type="ARBA" id="ARBA00022714"/>
    </source>
</evidence>
<keyword evidence="7" id="KW-0408">Iron</keyword>
<reference evidence="9 10" key="1">
    <citation type="submission" date="2014-07" db="EMBL/GenBank/DDBJ databases">
        <title>Expanding our view of genomic diversity in Candidatus Accumulibacter clades.</title>
        <authorList>
            <person name="Skennerton C.T."/>
            <person name="Barr J.J."/>
            <person name="Slater F.R."/>
            <person name="Bond P.L."/>
            <person name="Tyson G.W."/>
        </authorList>
    </citation>
    <scope>NUCLEOTIDE SEQUENCE [LARGE SCALE GENOMIC DNA]</scope>
    <source>
        <strain evidence="10">SK-01</strain>
    </source>
</reference>
<dbReference type="Gene3D" id="3.40.50.80">
    <property type="entry name" value="Nucleotide-binding domain of ferredoxin-NADP reductase (FNR) module"/>
    <property type="match status" value="1"/>
</dbReference>
<evidence type="ECO:0000256" key="2">
    <source>
        <dbReference type="ARBA" id="ARBA00022630"/>
    </source>
</evidence>
<dbReference type="GO" id="GO:0050660">
    <property type="term" value="F:flavin adenine dinucleotide binding"/>
    <property type="evidence" value="ECO:0007669"/>
    <property type="project" value="TreeGrafter"/>
</dbReference>
<keyword evidence="8" id="KW-0411">Iron-sulfur</keyword>
<keyword evidence="3" id="KW-0001">2Fe-2S</keyword>
<dbReference type="InterPro" id="IPR039261">
    <property type="entry name" value="FNR_nucleotide-bd"/>
</dbReference>
<dbReference type="RefSeq" id="WP_034928095.1">
    <property type="nucleotide sequence ID" value="NZ_JDSS02000031.1"/>
</dbReference>
<keyword evidence="6" id="KW-0560">Oxidoreductase</keyword>
<organism evidence="9 10">
    <name type="scientific">Candidatus Accumulibacter vicinus</name>
    <dbReference type="NCBI Taxonomy" id="2954382"/>
    <lineage>
        <taxon>Bacteria</taxon>
        <taxon>Pseudomonadati</taxon>
        <taxon>Pseudomonadota</taxon>
        <taxon>Betaproteobacteria</taxon>
        <taxon>Candidatus Accumulibacter</taxon>
    </lineage>
</organism>
<keyword evidence="5" id="KW-0274">FAD</keyword>
<protein>
    <recommendedName>
        <fullName evidence="11">Ferric reductase</fullName>
    </recommendedName>
</protein>
<accession>A0A084XXL3</accession>
<name>A0A084XXL3_9PROT</name>
<keyword evidence="2" id="KW-0285">Flavoprotein</keyword>
<evidence type="ECO:0000256" key="5">
    <source>
        <dbReference type="ARBA" id="ARBA00022827"/>
    </source>
</evidence>
<sequence>MPFLAWLESLQTDPDAAPAADLHYCTRDQVTDAFVPRLEGLCAKLPRIHLHIHGARQGATLQAALLGEARNAEIWFCGPRGLADSLLNGLRAMGGPGRFHQEAFEMS</sequence>
<dbReference type="InterPro" id="IPR050415">
    <property type="entry name" value="MRET"/>
</dbReference>
<evidence type="ECO:0000256" key="1">
    <source>
        <dbReference type="ARBA" id="ARBA00001974"/>
    </source>
</evidence>
<proteinExistence type="predicted"/>
<evidence type="ECO:0008006" key="11">
    <source>
        <dbReference type="Google" id="ProtNLM"/>
    </source>
</evidence>
<dbReference type="EMBL" id="JDSS02000031">
    <property type="protein sequence ID" value="KFB67207.1"/>
    <property type="molecule type" value="Genomic_DNA"/>
</dbReference>
<dbReference type="PANTHER" id="PTHR47354">
    <property type="entry name" value="NADH OXIDOREDUCTASE HCR"/>
    <property type="match status" value="1"/>
</dbReference>
<gene>
    <name evidence="9" type="ORF">CAPSK01_003324</name>
</gene>
<comment type="caution">
    <text evidence="9">The sequence shown here is derived from an EMBL/GenBank/DDBJ whole genome shotgun (WGS) entry which is preliminary data.</text>
</comment>
<evidence type="ECO:0000256" key="4">
    <source>
        <dbReference type="ARBA" id="ARBA00022723"/>
    </source>
</evidence>
<dbReference type="Proteomes" id="UP000019812">
    <property type="component" value="Unassembled WGS sequence"/>
</dbReference>
<evidence type="ECO:0000256" key="6">
    <source>
        <dbReference type="ARBA" id="ARBA00023002"/>
    </source>
</evidence>
<dbReference type="GO" id="GO:0051537">
    <property type="term" value="F:2 iron, 2 sulfur cluster binding"/>
    <property type="evidence" value="ECO:0007669"/>
    <property type="project" value="UniProtKB-KW"/>
</dbReference>
<evidence type="ECO:0000313" key="10">
    <source>
        <dbReference type="Proteomes" id="UP000019812"/>
    </source>
</evidence>
<keyword evidence="4" id="KW-0479">Metal-binding</keyword>
<dbReference type="AlphaFoldDB" id="A0A084XXL3"/>
<dbReference type="SUPFAM" id="SSF52343">
    <property type="entry name" value="Ferredoxin reductase-like, C-terminal NADP-linked domain"/>
    <property type="match status" value="1"/>
</dbReference>
<dbReference type="PANTHER" id="PTHR47354:SF8">
    <property type="entry name" value="1,2-PHENYLACETYL-COA EPOXIDASE, SUBUNIT E"/>
    <property type="match status" value="1"/>
</dbReference>
<evidence type="ECO:0000256" key="8">
    <source>
        <dbReference type="ARBA" id="ARBA00023014"/>
    </source>
</evidence>
<dbReference type="GO" id="GO:0046872">
    <property type="term" value="F:metal ion binding"/>
    <property type="evidence" value="ECO:0007669"/>
    <property type="project" value="UniProtKB-KW"/>
</dbReference>
<dbReference type="GO" id="GO:0016491">
    <property type="term" value="F:oxidoreductase activity"/>
    <property type="evidence" value="ECO:0007669"/>
    <property type="project" value="UniProtKB-KW"/>
</dbReference>
<evidence type="ECO:0000256" key="7">
    <source>
        <dbReference type="ARBA" id="ARBA00023004"/>
    </source>
</evidence>
<evidence type="ECO:0000313" key="9">
    <source>
        <dbReference type="EMBL" id="KFB67207.1"/>
    </source>
</evidence>